<gene>
    <name evidence="1" type="ORF">LHCIRMBIA104_01507</name>
</gene>
<protein>
    <submittedName>
        <fullName evidence="1">Uncharacterized protein</fullName>
    </submittedName>
</protein>
<organism evidence="1">
    <name type="scientific">Lactobacillus helveticus CIRM-BIA 104</name>
    <dbReference type="NCBI Taxonomy" id="1226333"/>
    <lineage>
        <taxon>Bacteria</taxon>
        <taxon>Bacillati</taxon>
        <taxon>Bacillota</taxon>
        <taxon>Bacilli</taxon>
        <taxon>Lactobacillales</taxon>
        <taxon>Lactobacillaceae</taxon>
        <taxon>Lactobacillus</taxon>
    </lineage>
</organism>
<reference evidence="1" key="1">
    <citation type="submission" date="2013-09" db="EMBL/GenBank/DDBJ databases">
        <title>Draft Genome Sequence of five Lactobacillus helveticus strains CIRM-BIA 101T, 103, 104, 951 and 953 isolated from milk product.</title>
        <authorList>
            <person name="Valence F."/>
            <person name="Chuat V."/>
            <person name="Ma L."/>
            <person name="Creno S."/>
            <person name="Falentin H."/>
            <person name="Lortal S."/>
            <person name="Bizet C."/>
            <person name="Clermont D."/>
            <person name="Loux V."/>
            <person name="Bouchier C."/>
            <person name="Cousin S."/>
        </authorList>
    </citation>
    <scope>NUCLEOTIDE SEQUENCE [LARGE SCALE GENOMIC DNA]</scope>
    <source>
        <strain evidence="1">CIRM-BIA 104</strain>
    </source>
</reference>
<evidence type="ECO:0000313" key="1">
    <source>
        <dbReference type="EMBL" id="CDI59927.1"/>
    </source>
</evidence>
<proteinExistence type="predicted"/>
<accession>U6F7G7</accession>
<name>U6F7G7_LACHE</name>
<dbReference type="HOGENOM" id="CLU_222183_0_0_9"/>
<dbReference type="EMBL" id="CBUL010000034">
    <property type="protein sequence ID" value="CDI59927.1"/>
    <property type="molecule type" value="Genomic_DNA"/>
</dbReference>
<dbReference type="AlphaFoldDB" id="U6F7G7"/>
<dbReference type="Proteomes" id="UP000017247">
    <property type="component" value="Unassembled WGS sequence"/>
</dbReference>
<sequence>MQSLKSAVQLIPQDLVLQD</sequence>
<comment type="caution">
    <text evidence="1">The sequence shown here is derived from an EMBL/GenBank/DDBJ whole genome shotgun (WGS) entry which is preliminary data.</text>
</comment>